<evidence type="ECO:0000259" key="7">
    <source>
        <dbReference type="Pfam" id="PF00135"/>
    </source>
</evidence>
<dbReference type="Proteomes" id="UP001652626">
    <property type="component" value="Chromosome 21"/>
</dbReference>
<keyword evidence="3 6" id="KW-0378">Hydrolase</keyword>
<dbReference type="InterPro" id="IPR019826">
    <property type="entry name" value="Carboxylesterase_B_AS"/>
</dbReference>
<evidence type="ECO:0000256" key="2">
    <source>
        <dbReference type="ARBA" id="ARBA00022487"/>
    </source>
</evidence>
<dbReference type="PANTHER" id="PTHR11559">
    <property type="entry name" value="CARBOXYLESTERASE"/>
    <property type="match status" value="1"/>
</dbReference>
<name>A0A8B8I0Z7_VANTA</name>
<comment type="similarity">
    <text evidence="1 6">Belongs to the type-B carboxylesterase/lipase family.</text>
</comment>
<dbReference type="GeneID" id="113396899"/>
<keyword evidence="8" id="KW-1185">Reference proteome</keyword>
<dbReference type="Pfam" id="PF00135">
    <property type="entry name" value="COesterase"/>
    <property type="match status" value="1"/>
</dbReference>
<keyword evidence="5" id="KW-0325">Glycoprotein</keyword>
<dbReference type="EC" id="3.1.1.-" evidence="6"/>
<dbReference type="PROSITE" id="PS00122">
    <property type="entry name" value="CARBOXYLESTERASE_B_1"/>
    <property type="match status" value="1"/>
</dbReference>
<dbReference type="InterPro" id="IPR050309">
    <property type="entry name" value="Type-B_Carboxylest/Lipase"/>
</dbReference>
<gene>
    <name evidence="9" type="primary">LOC113396899</name>
</gene>
<keyword evidence="2" id="KW-0719">Serine esterase</keyword>
<evidence type="ECO:0000256" key="3">
    <source>
        <dbReference type="ARBA" id="ARBA00022801"/>
    </source>
</evidence>
<dbReference type="GO" id="GO:0052689">
    <property type="term" value="F:carboxylic ester hydrolase activity"/>
    <property type="evidence" value="ECO:0007669"/>
    <property type="project" value="UniProtKB-KW"/>
</dbReference>
<dbReference type="InterPro" id="IPR002018">
    <property type="entry name" value="CarbesteraseB"/>
</dbReference>
<dbReference type="InterPro" id="IPR029058">
    <property type="entry name" value="AB_hydrolase_fold"/>
</dbReference>
<proteinExistence type="inferred from homology"/>
<evidence type="ECO:0000256" key="4">
    <source>
        <dbReference type="ARBA" id="ARBA00023157"/>
    </source>
</evidence>
<feature type="signal peptide" evidence="6">
    <location>
        <begin position="1"/>
        <end position="17"/>
    </location>
</feature>
<evidence type="ECO:0000313" key="8">
    <source>
        <dbReference type="Proteomes" id="UP001652626"/>
    </source>
</evidence>
<sequence>MWLQGLVVCVCAVTATADQSWRIVGTDQGPVKGYRAPEGHFVFYGIPYATTPIGPNKFKPPLPPPSWDEPFEAIQKYVICPQKIRDRDTVGVVLNPQEDCLITNIYIPDTEETNLPVVVYFHGGSYQYGYGNVRTAINMLNSKKIIIVNFNYRIGAHGLLCLGTEDVPGNAGMKDQIALLRWVQRNIASFGGNPDDVTLNGWSAGSSAVDLVMISKLARGLFHKVIPESGSNTASFSVQVDPIANAKMIAKELNFDDVHNITALEDFYKSIPFEELYSVDVGNQPNSATVFAPCIERYLGQDMFLDDYPANILKSGNYPKVPMLYGVTEMEGIFRLTNFDKWKTMMNDNFADFLPEDLGFEREEEKEYVVQKIKHFYFGDEPVSERNVLQYVQYFTDAMFAYGTAKAVKLQVEAGNNQIYLYEYGYADENSDYIIHTNTRGATHVAQTNAIMDLKDEHLLSDAYKKVKVLVRDLWLNFITTGKPVPEGSSHTPWPPVGENRTPFMFIDRNLTLKKHFIQDRALFWDEIYEKYYRVPVPPFPYY</sequence>
<dbReference type="RefSeq" id="XP_026490764.1">
    <property type="nucleotide sequence ID" value="XM_026634979.2"/>
</dbReference>
<dbReference type="SUPFAM" id="SSF53474">
    <property type="entry name" value="alpha/beta-Hydrolases"/>
    <property type="match status" value="1"/>
</dbReference>
<keyword evidence="4" id="KW-1015">Disulfide bond</keyword>
<evidence type="ECO:0000256" key="1">
    <source>
        <dbReference type="ARBA" id="ARBA00005964"/>
    </source>
</evidence>
<dbReference type="Gene3D" id="3.40.50.1820">
    <property type="entry name" value="alpha/beta hydrolase"/>
    <property type="match status" value="1"/>
</dbReference>
<keyword evidence="6" id="KW-0732">Signal</keyword>
<accession>A0A8B8I0Z7</accession>
<organism evidence="8 9">
    <name type="scientific">Vanessa tameamea</name>
    <name type="common">Kamehameha butterfly</name>
    <dbReference type="NCBI Taxonomy" id="334116"/>
    <lineage>
        <taxon>Eukaryota</taxon>
        <taxon>Metazoa</taxon>
        <taxon>Ecdysozoa</taxon>
        <taxon>Arthropoda</taxon>
        <taxon>Hexapoda</taxon>
        <taxon>Insecta</taxon>
        <taxon>Pterygota</taxon>
        <taxon>Neoptera</taxon>
        <taxon>Endopterygota</taxon>
        <taxon>Lepidoptera</taxon>
        <taxon>Glossata</taxon>
        <taxon>Ditrysia</taxon>
        <taxon>Papilionoidea</taxon>
        <taxon>Nymphalidae</taxon>
        <taxon>Nymphalinae</taxon>
        <taxon>Vanessa</taxon>
    </lineage>
</organism>
<feature type="domain" description="Carboxylesterase type B" evidence="7">
    <location>
        <begin position="23"/>
        <end position="523"/>
    </location>
</feature>
<protein>
    <recommendedName>
        <fullName evidence="6">Carboxylic ester hydrolase</fullName>
        <ecNumber evidence="6">3.1.1.-</ecNumber>
    </recommendedName>
</protein>
<dbReference type="OMA" id="PIANAKM"/>
<evidence type="ECO:0000256" key="6">
    <source>
        <dbReference type="RuleBase" id="RU361235"/>
    </source>
</evidence>
<dbReference type="OrthoDB" id="3200163at2759"/>
<evidence type="ECO:0000313" key="9">
    <source>
        <dbReference type="RefSeq" id="XP_026490764.1"/>
    </source>
</evidence>
<evidence type="ECO:0000256" key="5">
    <source>
        <dbReference type="ARBA" id="ARBA00023180"/>
    </source>
</evidence>
<feature type="chain" id="PRO_5034766769" description="Carboxylic ester hydrolase" evidence="6">
    <location>
        <begin position="18"/>
        <end position="543"/>
    </location>
</feature>
<reference evidence="9" key="1">
    <citation type="submission" date="2025-08" db="UniProtKB">
        <authorList>
            <consortium name="RefSeq"/>
        </authorList>
    </citation>
    <scope>IDENTIFICATION</scope>
    <source>
        <tissue evidence="9">Whole body</tissue>
    </source>
</reference>
<dbReference type="AlphaFoldDB" id="A0A8B8I0Z7"/>